<dbReference type="EMBL" id="JAHDYS010000002">
    <property type="protein sequence ID" value="MBT1070696.1"/>
    <property type="molecule type" value="Genomic_DNA"/>
</dbReference>
<evidence type="ECO:0000256" key="8">
    <source>
        <dbReference type="ARBA" id="ARBA00022833"/>
    </source>
</evidence>
<evidence type="ECO:0000256" key="9">
    <source>
        <dbReference type="ARBA" id="ARBA00032005"/>
    </source>
</evidence>
<comment type="caution">
    <text evidence="14">The sequence shown here is derived from an EMBL/GenBank/DDBJ whole genome shotgun (WGS) entry which is preliminary data.</text>
</comment>
<evidence type="ECO:0000313" key="14">
    <source>
        <dbReference type="EMBL" id="MBT1070696.1"/>
    </source>
</evidence>
<evidence type="ECO:0000256" key="12">
    <source>
        <dbReference type="RuleBase" id="RU364006"/>
    </source>
</evidence>
<keyword evidence="7 12" id="KW-0378">Hydrolase</keyword>
<evidence type="ECO:0000256" key="4">
    <source>
        <dbReference type="ARBA" id="ARBA00012783"/>
    </source>
</evidence>
<keyword evidence="6 12" id="KW-0479">Metal-binding</keyword>
<reference evidence="14 15" key="1">
    <citation type="submission" date="2021-05" db="EMBL/GenBank/DDBJ databases">
        <title>The draft genome of Geobacter chapellei DSM 13688.</title>
        <authorList>
            <person name="Xu Z."/>
            <person name="Masuda Y."/>
            <person name="Itoh H."/>
            <person name="Senoo K."/>
        </authorList>
    </citation>
    <scope>NUCLEOTIDE SEQUENCE [LARGE SCALE GENOMIC DNA]</scope>
    <source>
        <strain evidence="14 15">DSM 13688</strain>
    </source>
</reference>
<evidence type="ECO:0000256" key="2">
    <source>
        <dbReference type="ARBA" id="ARBA00003949"/>
    </source>
</evidence>
<dbReference type="InterPro" id="IPR006262">
    <property type="entry name" value="Cyt_deam_tetra"/>
</dbReference>
<feature type="domain" description="CMP/dCMP-type deaminase" evidence="13">
    <location>
        <begin position="18"/>
        <end position="143"/>
    </location>
</feature>
<dbReference type="Pfam" id="PF00383">
    <property type="entry name" value="dCMP_cyt_deam_1"/>
    <property type="match status" value="1"/>
</dbReference>
<evidence type="ECO:0000256" key="11">
    <source>
        <dbReference type="ARBA" id="ARBA00049558"/>
    </source>
</evidence>
<evidence type="ECO:0000313" key="15">
    <source>
        <dbReference type="Proteomes" id="UP000784128"/>
    </source>
</evidence>
<dbReference type="Gene3D" id="3.40.140.10">
    <property type="entry name" value="Cytidine Deaminase, domain 2"/>
    <property type="match status" value="1"/>
</dbReference>
<protein>
    <recommendedName>
        <fullName evidence="5 12">Cytidine deaminase</fullName>
        <ecNumber evidence="4 12">3.5.4.5</ecNumber>
    </recommendedName>
    <alternativeName>
        <fullName evidence="9 12">Cytidine aminohydrolase</fullName>
    </alternativeName>
</protein>
<comment type="catalytic activity">
    <reaction evidence="11 12">
        <text>cytidine + H2O + H(+) = uridine + NH4(+)</text>
        <dbReference type="Rhea" id="RHEA:16069"/>
        <dbReference type="ChEBI" id="CHEBI:15377"/>
        <dbReference type="ChEBI" id="CHEBI:15378"/>
        <dbReference type="ChEBI" id="CHEBI:16704"/>
        <dbReference type="ChEBI" id="CHEBI:17562"/>
        <dbReference type="ChEBI" id="CHEBI:28938"/>
        <dbReference type="EC" id="3.5.4.5"/>
    </reaction>
</comment>
<evidence type="ECO:0000256" key="1">
    <source>
        <dbReference type="ARBA" id="ARBA00001947"/>
    </source>
</evidence>
<dbReference type="PROSITE" id="PS51747">
    <property type="entry name" value="CYT_DCMP_DEAMINASES_2"/>
    <property type="match status" value="1"/>
</dbReference>
<dbReference type="InterPro" id="IPR050202">
    <property type="entry name" value="Cyt/Deoxycyt_deaminase"/>
</dbReference>
<evidence type="ECO:0000256" key="6">
    <source>
        <dbReference type="ARBA" id="ARBA00022723"/>
    </source>
</evidence>
<evidence type="ECO:0000256" key="5">
    <source>
        <dbReference type="ARBA" id="ARBA00018266"/>
    </source>
</evidence>
<comment type="similarity">
    <text evidence="3 12">Belongs to the cytidine and deoxycytidylate deaminase family.</text>
</comment>
<evidence type="ECO:0000256" key="7">
    <source>
        <dbReference type="ARBA" id="ARBA00022801"/>
    </source>
</evidence>
<evidence type="ECO:0000256" key="3">
    <source>
        <dbReference type="ARBA" id="ARBA00006576"/>
    </source>
</evidence>
<evidence type="ECO:0000256" key="10">
    <source>
        <dbReference type="ARBA" id="ARBA00049252"/>
    </source>
</evidence>
<dbReference type="GO" id="GO:0004126">
    <property type="term" value="F:cytidine deaminase activity"/>
    <property type="evidence" value="ECO:0007669"/>
    <property type="project" value="UniProtKB-EC"/>
</dbReference>
<comment type="function">
    <text evidence="2 12">This enzyme scavenges exogenous and endogenous cytidine and 2'-deoxycytidine for UMP synthesis.</text>
</comment>
<dbReference type="Proteomes" id="UP000784128">
    <property type="component" value="Unassembled WGS sequence"/>
</dbReference>
<comment type="catalytic activity">
    <reaction evidence="10 12">
        <text>2'-deoxycytidine + H2O + H(+) = 2'-deoxyuridine + NH4(+)</text>
        <dbReference type="Rhea" id="RHEA:13433"/>
        <dbReference type="ChEBI" id="CHEBI:15377"/>
        <dbReference type="ChEBI" id="CHEBI:15378"/>
        <dbReference type="ChEBI" id="CHEBI:15698"/>
        <dbReference type="ChEBI" id="CHEBI:16450"/>
        <dbReference type="ChEBI" id="CHEBI:28938"/>
        <dbReference type="EC" id="3.5.4.5"/>
    </reaction>
</comment>
<comment type="cofactor">
    <cofactor evidence="1 12">
        <name>Zn(2+)</name>
        <dbReference type="ChEBI" id="CHEBI:29105"/>
    </cofactor>
</comment>
<dbReference type="SUPFAM" id="SSF53927">
    <property type="entry name" value="Cytidine deaminase-like"/>
    <property type="match status" value="1"/>
</dbReference>
<dbReference type="InterPro" id="IPR002125">
    <property type="entry name" value="CMP_dCMP_dom"/>
</dbReference>
<keyword evidence="15" id="KW-1185">Reference proteome</keyword>
<proteinExistence type="inferred from homology"/>
<organism evidence="14 15">
    <name type="scientific">Pelotalea chapellei</name>
    <dbReference type="NCBI Taxonomy" id="44671"/>
    <lineage>
        <taxon>Bacteria</taxon>
        <taxon>Pseudomonadati</taxon>
        <taxon>Thermodesulfobacteriota</taxon>
        <taxon>Desulfuromonadia</taxon>
        <taxon>Geobacterales</taxon>
        <taxon>Geobacteraceae</taxon>
        <taxon>Pelotalea</taxon>
    </lineage>
</organism>
<dbReference type="InterPro" id="IPR016192">
    <property type="entry name" value="APOBEC/CMP_deaminase_Zn-bd"/>
</dbReference>
<dbReference type="RefSeq" id="WP_214296409.1">
    <property type="nucleotide sequence ID" value="NZ_JAHDYS010000002.1"/>
</dbReference>
<dbReference type="EC" id="3.5.4.5" evidence="4 12"/>
<accession>A0ABS5U4V4</accession>
<dbReference type="InterPro" id="IPR016193">
    <property type="entry name" value="Cytidine_deaminase-like"/>
</dbReference>
<keyword evidence="8 12" id="KW-0862">Zinc</keyword>
<dbReference type="PANTHER" id="PTHR11644">
    <property type="entry name" value="CYTIDINE DEAMINASE"/>
    <property type="match status" value="1"/>
</dbReference>
<dbReference type="NCBIfam" id="NF004064">
    <property type="entry name" value="PRK05578.1"/>
    <property type="match status" value="1"/>
</dbReference>
<dbReference type="PROSITE" id="PS00903">
    <property type="entry name" value="CYT_DCMP_DEAMINASES_1"/>
    <property type="match status" value="1"/>
</dbReference>
<dbReference type="CDD" id="cd01283">
    <property type="entry name" value="cytidine_deaminase"/>
    <property type="match status" value="1"/>
</dbReference>
<dbReference type="PANTHER" id="PTHR11644:SF2">
    <property type="entry name" value="CYTIDINE DEAMINASE"/>
    <property type="match status" value="1"/>
</dbReference>
<evidence type="ECO:0000259" key="13">
    <source>
        <dbReference type="PROSITE" id="PS51747"/>
    </source>
</evidence>
<gene>
    <name evidence="14" type="primary">cdd</name>
    <name evidence="14" type="ORF">KJB30_02765</name>
</gene>
<sequence length="143" mass="15514">MQDKNVSTSHGCDADTISRYHTLLAQAHKAKENAYCRYSGFKVGAALLAKNGSIITGCNVENASYGLTICAERATIVKAVSMGYRPGDFEAIAIAASNPDFSPCGACREVINEFGDDMMVIFEFKGEIITTELKELLPFSFKL</sequence>
<dbReference type="NCBIfam" id="TIGR01354">
    <property type="entry name" value="cyt_deam_tetra"/>
    <property type="match status" value="1"/>
</dbReference>
<name>A0ABS5U4V4_9BACT</name>